<dbReference type="InterPro" id="IPR050406">
    <property type="entry name" value="FGGY_Carb_Kinase"/>
</dbReference>
<dbReference type="InterPro" id="IPR018485">
    <property type="entry name" value="FGGY_C"/>
</dbReference>
<name>X1RXA5_9ZZZZ</name>
<evidence type="ECO:0008006" key="6">
    <source>
        <dbReference type="Google" id="ProtNLM"/>
    </source>
</evidence>
<keyword evidence="1" id="KW-0808">Transferase</keyword>
<dbReference type="PANTHER" id="PTHR43095">
    <property type="entry name" value="SUGAR KINASE"/>
    <property type="match status" value="1"/>
</dbReference>
<feature type="non-terminal residue" evidence="5">
    <location>
        <position position="1"/>
    </location>
</feature>
<reference evidence="5" key="1">
    <citation type="journal article" date="2014" name="Front. Microbiol.">
        <title>High frequency of phylogenetically diverse reductive dehalogenase-homologous genes in deep subseafloor sedimentary metagenomes.</title>
        <authorList>
            <person name="Kawai M."/>
            <person name="Futagami T."/>
            <person name="Toyoda A."/>
            <person name="Takaki Y."/>
            <person name="Nishi S."/>
            <person name="Hori S."/>
            <person name="Arai W."/>
            <person name="Tsubouchi T."/>
            <person name="Morono Y."/>
            <person name="Uchiyama I."/>
            <person name="Ito T."/>
            <person name="Fujiyama A."/>
            <person name="Inagaki F."/>
            <person name="Takami H."/>
        </authorList>
    </citation>
    <scope>NUCLEOTIDE SEQUENCE</scope>
    <source>
        <strain evidence="5">Expedition CK06-06</strain>
    </source>
</reference>
<feature type="domain" description="Carbohydrate kinase FGGY C-terminal" evidence="4">
    <location>
        <begin position="152"/>
        <end position="258"/>
    </location>
</feature>
<sequence length="276" mass="30413">RASKEVKEMTENIGEEELLENNGIILSSQSVGPKILWLMKNEPEIFKRTSKLVSATTYLVYKLTSKSVIDYYSATCFNPIFDINNLSWSNKLWKEAPIDMLPDISWTTDIAGFVTKEASKQTGLKEGTPVIVGTADASAEGISAGVVEMGDLMIMLGTSSFFIQIVKERANSKVLWSANYLESNQYAIAAGMGTAGAVINWFYEMLGNKSLSELDNLAERVKAGSEGLILLPYFSGERTPINNPNARGLLFGLSLYTNSKRKSKFKSAMVCKLSRI</sequence>
<dbReference type="EMBL" id="BARW01000685">
    <property type="protein sequence ID" value="GAI67825.1"/>
    <property type="molecule type" value="Genomic_DNA"/>
</dbReference>
<keyword evidence="2" id="KW-0418">Kinase</keyword>
<evidence type="ECO:0000259" key="4">
    <source>
        <dbReference type="Pfam" id="PF02782"/>
    </source>
</evidence>
<feature type="domain" description="Carbohydrate kinase FGGY N-terminal" evidence="3">
    <location>
        <begin position="1"/>
        <end position="138"/>
    </location>
</feature>
<accession>X1RXA5</accession>
<evidence type="ECO:0000313" key="5">
    <source>
        <dbReference type="EMBL" id="GAI67825.1"/>
    </source>
</evidence>
<dbReference type="SUPFAM" id="SSF53067">
    <property type="entry name" value="Actin-like ATPase domain"/>
    <property type="match status" value="2"/>
</dbReference>
<dbReference type="Pfam" id="PF00370">
    <property type="entry name" value="FGGY_N"/>
    <property type="match status" value="1"/>
</dbReference>
<organism evidence="5">
    <name type="scientific">marine sediment metagenome</name>
    <dbReference type="NCBI Taxonomy" id="412755"/>
    <lineage>
        <taxon>unclassified sequences</taxon>
        <taxon>metagenomes</taxon>
        <taxon>ecological metagenomes</taxon>
    </lineage>
</organism>
<dbReference type="Gene3D" id="3.30.420.40">
    <property type="match status" value="2"/>
</dbReference>
<evidence type="ECO:0000256" key="1">
    <source>
        <dbReference type="ARBA" id="ARBA00022679"/>
    </source>
</evidence>
<comment type="caution">
    <text evidence="5">The sequence shown here is derived from an EMBL/GenBank/DDBJ whole genome shotgun (WGS) entry which is preliminary data.</text>
</comment>
<protein>
    <recommendedName>
        <fullName evidence="6">Carbohydrate kinase FGGY N-terminal domain-containing protein</fullName>
    </recommendedName>
</protein>
<dbReference type="AlphaFoldDB" id="X1RXA5"/>
<dbReference type="InterPro" id="IPR043129">
    <property type="entry name" value="ATPase_NBD"/>
</dbReference>
<evidence type="ECO:0000256" key="2">
    <source>
        <dbReference type="ARBA" id="ARBA00022777"/>
    </source>
</evidence>
<dbReference type="GO" id="GO:0005975">
    <property type="term" value="P:carbohydrate metabolic process"/>
    <property type="evidence" value="ECO:0007669"/>
    <property type="project" value="InterPro"/>
</dbReference>
<dbReference type="Pfam" id="PF02782">
    <property type="entry name" value="FGGY_C"/>
    <property type="match status" value="1"/>
</dbReference>
<proteinExistence type="predicted"/>
<dbReference type="InterPro" id="IPR018484">
    <property type="entry name" value="FGGY_N"/>
</dbReference>
<evidence type="ECO:0000259" key="3">
    <source>
        <dbReference type="Pfam" id="PF00370"/>
    </source>
</evidence>
<dbReference type="GO" id="GO:0016301">
    <property type="term" value="F:kinase activity"/>
    <property type="evidence" value="ECO:0007669"/>
    <property type="project" value="UniProtKB-KW"/>
</dbReference>
<dbReference type="PANTHER" id="PTHR43095:SF5">
    <property type="entry name" value="XYLULOSE KINASE"/>
    <property type="match status" value="1"/>
</dbReference>
<gene>
    <name evidence="5" type="ORF">S12H4_02684</name>
</gene>